<gene>
    <name evidence="3" type="ORF">CVU76_03440</name>
</gene>
<dbReference type="EMBL" id="PHAO01000001">
    <property type="protein sequence ID" value="PKN03051.1"/>
    <property type="molecule type" value="Genomic_DNA"/>
</dbReference>
<protein>
    <recommendedName>
        <fullName evidence="2">DUF11 domain-containing protein</fullName>
    </recommendedName>
</protein>
<keyword evidence="1" id="KW-1133">Transmembrane helix</keyword>
<name>A0A2N2F4A9_9BACT</name>
<feature type="transmembrane region" description="Helical" evidence="1">
    <location>
        <begin position="12"/>
        <end position="29"/>
    </location>
</feature>
<dbReference type="InterPro" id="IPR001434">
    <property type="entry name" value="OmcB-like_DUF11"/>
</dbReference>
<organism evidence="3 4">
    <name type="scientific">Candidatus Dojkabacteria bacterium HGW-Dojkabacteria-1</name>
    <dbReference type="NCBI Taxonomy" id="2013761"/>
    <lineage>
        <taxon>Bacteria</taxon>
        <taxon>Candidatus Dojkabacteria</taxon>
    </lineage>
</organism>
<evidence type="ECO:0000256" key="1">
    <source>
        <dbReference type="SAM" id="Phobius"/>
    </source>
</evidence>
<reference evidence="3 4" key="1">
    <citation type="journal article" date="2017" name="ISME J.">
        <title>Potential for microbial H2 and metal transformations associated with novel bacteria and archaea in deep terrestrial subsurface sediments.</title>
        <authorList>
            <person name="Hernsdorf A.W."/>
            <person name="Amano Y."/>
            <person name="Miyakawa K."/>
            <person name="Ise K."/>
            <person name="Suzuki Y."/>
            <person name="Anantharaman K."/>
            <person name="Probst A."/>
            <person name="Burstein D."/>
            <person name="Thomas B.C."/>
            <person name="Banfield J.F."/>
        </authorList>
    </citation>
    <scope>NUCLEOTIDE SEQUENCE [LARGE SCALE GENOMIC DNA]</scope>
    <source>
        <strain evidence="3">HGW-Dojkabacteria-1</strain>
    </source>
</reference>
<keyword evidence="1" id="KW-0472">Membrane</keyword>
<keyword evidence="1" id="KW-0812">Transmembrane</keyword>
<accession>A0A2N2F4A9</accession>
<evidence type="ECO:0000313" key="3">
    <source>
        <dbReference type="EMBL" id="PKN03051.1"/>
    </source>
</evidence>
<dbReference type="Proteomes" id="UP000233417">
    <property type="component" value="Unassembled WGS sequence"/>
</dbReference>
<feature type="transmembrane region" description="Helical" evidence="1">
    <location>
        <begin position="483"/>
        <end position="502"/>
    </location>
</feature>
<evidence type="ECO:0000259" key="2">
    <source>
        <dbReference type="Pfam" id="PF01345"/>
    </source>
</evidence>
<dbReference type="AlphaFoldDB" id="A0A2N2F4A9"/>
<dbReference type="Pfam" id="PF01345">
    <property type="entry name" value="DUF11"/>
    <property type="match status" value="1"/>
</dbReference>
<evidence type="ECO:0000313" key="4">
    <source>
        <dbReference type="Proteomes" id="UP000233417"/>
    </source>
</evidence>
<comment type="caution">
    <text evidence="3">The sequence shown here is derived from an EMBL/GenBank/DDBJ whole genome shotgun (WGS) entry which is preliminary data.</text>
</comment>
<proteinExistence type="predicted"/>
<feature type="domain" description="DUF11" evidence="2">
    <location>
        <begin position="336"/>
        <end position="438"/>
    </location>
</feature>
<sequence length="529" mass="56014">MAVRLTKTSKIVFAIAIIVLSVALGFLIWRVNEESRLDPTDSDAGATVPGGCSSSATVALSANCLDWYAEPGKAQACRDNRSNCCGNKVQNGCVRCQCCNGQWVVGSASTGCESLCSNNGGYGSCEDVPVVKCTCQSWSNGCGVNCKFPSDTQSKVDAKARGTCKEWIAMCNISDGSVSIEEYKPGHICYGKKDECKNPYAKDDCTPANVCDGGSWVTRPTGNIAYENNITFSAKAKDTDGIDKASISVKKGNDNIPVCTTGQTVGCITLAEATTETTISGTLSTANSRLAPGTYTLSMSWKDKKGAASAACALTTTFTVLPQQTNPNWSITKGVVEQCIDAGTTNPKSELTYTITVRNTGDGAGTISKIEDVMDSKVQDSFVQTSSITAPGTYAAKKITWTFSPALSVAAGATKTYTYKVVIDKDNFDTYANTVTLTPVGSAAVVATANITADCEIGEEPEQPEQPGEPGEVPQTGIFDTTISRIIAGFALVFFGVLIYNAPNGVFTMQKKAPNYKYRDNFEKKVANK</sequence>